<dbReference type="InterPro" id="IPR011009">
    <property type="entry name" value="Kinase-like_dom_sf"/>
</dbReference>
<dbReference type="InterPro" id="IPR000719">
    <property type="entry name" value="Prot_kinase_dom"/>
</dbReference>
<feature type="compositionally biased region" description="Acidic residues" evidence="1">
    <location>
        <begin position="280"/>
        <end position="289"/>
    </location>
</feature>
<reference evidence="3" key="1">
    <citation type="journal article" date="2020" name="Nature">
        <title>Giant virus diversity and host interactions through global metagenomics.</title>
        <authorList>
            <person name="Schulz F."/>
            <person name="Roux S."/>
            <person name="Paez-Espino D."/>
            <person name="Jungbluth S."/>
            <person name="Walsh D.A."/>
            <person name="Denef V.J."/>
            <person name="McMahon K.D."/>
            <person name="Konstantinidis K.T."/>
            <person name="Eloe-Fadrosh E.A."/>
            <person name="Kyrpides N.C."/>
            <person name="Woyke T."/>
        </authorList>
    </citation>
    <scope>NUCLEOTIDE SEQUENCE</scope>
    <source>
        <strain evidence="3">GVMAG-M-3300010158-55</strain>
    </source>
</reference>
<dbReference type="PROSITE" id="PS50011">
    <property type="entry name" value="PROTEIN_KINASE_DOM"/>
    <property type="match status" value="1"/>
</dbReference>
<proteinExistence type="predicted"/>
<dbReference type="GO" id="GO:0004672">
    <property type="term" value="F:protein kinase activity"/>
    <property type="evidence" value="ECO:0007669"/>
    <property type="project" value="InterPro"/>
</dbReference>
<evidence type="ECO:0000256" key="1">
    <source>
        <dbReference type="SAM" id="MobiDB-lite"/>
    </source>
</evidence>
<sequence>MVFYKKNKNSTFLQELESVLDISGAQNYVPLYSRFFVLNATNWNSINLENDYELATIQQGDYNTATGTLLNNTTIPIFLKYSPLLDPLKYLNGKYSSYDFTLPSLSPSFPKLAEVNNSAYTDSFFSYLSSQLLTKENFIHGIGFHGSYLGIKRKFKYNIEDEIEQLHNSTFFYENNNTLFTLNKELNNGSSSQRNRQKLVLEDESIPLIFDDLDCSFESKNESKNENTECIECPECTHCIEIKDISENIVASGEESEDKEYDADSKSSDSSSQSSNTETEYTDELESSEEDFDTYGLTAEINQFPVQIIALEKCKDTLDSLLVECISPEEITSALMQVIMTLIMYQKRFQFTHNDLHTNNIMYVDTDEEYVYYTHNSVNYKVPTFGRIYKIIDFGRAIYTFEGKRFVSDSFHTDGDAATQYNMEPFLDASKPVLEPNYSFDLCRLACSMLDIIPDDTPVYELVEEWCLDDKKRNVLYKKNGEERYPDFKLYKMIARTVHAHTPEAQLAKPIFKAYVTKKAHPRAIQI</sequence>
<dbReference type="SUPFAM" id="SSF56112">
    <property type="entry name" value="Protein kinase-like (PK-like)"/>
    <property type="match status" value="1"/>
</dbReference>
<evidence type="ECO:0000259" key="2">
    <source>
        <dbReference type="PROSITE" id="PS50011"/>
    </source>
</evidence>
<organism evidence="3">
    <name type="scientific">viral metagenome</name>
    <dbReference type="NCBI Taxonomy" id="1070528"/>
    <lineage>
        <taxon>unclassified sequences</taxon>
        <taxon>metagenomes</taxon>
        <taxon>organismal metagenomes</taxon>
    </lineage>
</organism>
<dbReference type="GO" id="GO:0005524">
    <property type="term" value="F:ATP binding"/>
    <property type="evidence" value="ECO:0007669"/>
    <property type="project" value="InterPro"/>
</dbReference>
<protein>
    <recommendedName>
        <fullName evidence="2">Protein kinase domain-containing protein</fullName>
    </recommendedName>
</protein>
<dbReference type="EMBL" id="MN739094">
    <property type="protein sequence ID" value="QHS88212.1"/>
    <property type="molecule type" value="Genomic_DNA"/>
</dbReference>
<dbReference type="Gene3D" id="1.10.510.10">
    <property type="entry name" value="Transferase(Phosphotransferase) domain 1"/>
    <property type="match status" value="1"/>
</dbReference>
<name>A0A6C0B847_9ZZZZ</name>
<feature type="domain" description="Protein kinase" evidence="2">
    <location>
        <begin position="180"/>
        <end position="527"/>
    </location>
</feature>
<feature type="region of interest" description="Disordered" evidence="1">
    <location>
        <begin position="252"/>
        <end position="289"/>
    </location>
</feature>
<evidence type="ECO:0000313" key="3">
    <source>
        <dbReference type="EMBL" id="QHS88212.1"/>
    </source>
</evidence>
<dbReference type="AlphaFoldDB" id="A0A6C0B847"/>
<accession>A0A6C0B847</accession>